<sequence length="83" mass="9922">MYYIRNEGYLGNALMWWKKGRNGYTCDINNAHKFTKDEAEKICKRPKDTAYECDYIDNLLEAKKLIIDSQYVDESKRLWTCNN</sequence>
<organism evidence="1 2">
    <name type="scientific">Formosa undariae</name>
    <dbReference type="NCBI Taxonomy" id="1325436"/>
    <lineage>
        <taxon>Bacteria</taxon>
        <taxon>Pseudomonadati</taxon>
        <taxon>Bacteroidota</taxon>
        <taxon>Flavobacteriia</taxon>
        <taxon>Flavobacteriales</taxon>
        <taxon>Flavobacteriaceae</taxon>
        <taxon>Formosa</taxon>
    </lineage>
</organism>
<proteinExistence type="predicted"/>
<gene>
    <name evidence="1" type="ORF">ACFFVB_18330</name>
</gene>
<dbReference type="RefSeq" id="WP_382384722.1">
    <property type="nucleotide sequence ID" value="NZ_JBHMEZ010000032.1"/>
</dbReference>
<evidence type="ECO:0000313" key="2">
    <source>
        <dbReference type="Proteomes" id="UP001589605"/>
    </source>
</evidence>
<evidence type="ECO:0008006" key="3">
    <source>
        <dbReference type="Google" id="ProtNLM"/>
    </source>
</evidence>
<evidence type="ECO:0000313" key="1">
    <source>
        <dbReference type="EMBL" id="MFB9055044.1"/>
    </source>
</evidence>
<dbReference type="EMBL" id="JBHMEZ010000032">
    <property type="protein sequence ID" value="MFB9055044.1"/>
    <property type="molecule type" value="Genomic_DNA"/>
</dbReference>
<comment type="caution">
    <text evidence="1">The sequence shown here is derived from an EMBL/GenBank/DDBJ whole genome shotgun (WGS) entry which is preliminary data.</text>
</comment>
<protein>
    <recommendedName>
        <fullName evidence="3">C-type lectin domain-containing protein</fullName>
    </recommendedName>
</protein>
<keyword evidence="2" id="KW-1185">Reference proteome</keyword>
<accession>A0ABV5F6F8</accession>
<name>A0ABV5F6F8_9FLAO</name>
<dbReference type="Proteomes" id="UP001589605">
    <property type="component" value="Unassembled WGS sequence"/>
</dbReference>
<reference evidence="1 2" key="1">
    <citation type="submission" date="2024-09" db="EMBL/GenBank/DDBJ databases">
        <authorList>
            <person name="Sun Q."/>
            <person name="Mori K."/>
        </authorList>
    </citation>
    <scope>NUCLEOTIDE SEQUENCE [LARGE SCALE GENOMIC DNA]</scope>
    <source>
        <strain evidence="1 2">CECT 8286</strain>
    </source>
</reference>